<evidence type="ECO:0000256" key="2">
    <source>
        <dbReference type="ARBA" id="ARBA00022694"/>
    </source>
</evidence>
<evidence type="ECO:0000256" key="4">
    <source>
        <dbReference type="ARBA" id="ARBA00022833"/>
    </source>
</evidence>
<dbReference type="HAMAP" id="MF_03043">
    <property type="entry name" value="QTRT2"/>
    <property type="match status" value="1"/>
</dbReference>
<protein>
    <recommendedName>
        <fullName evidence="5">Queuine tRNA-ribosyltransferase accessory subunit 2</fullName>
    </recommendedName>
    <alternativeName>
        <fullName evidence="5">Queuine tRNA-ribosyltransferase domain-containing protein 1</fullName>
    </alternativeName>
</protein>
<gene>
    <name evidence="8" type="ORF">DID88_002786</name>
</gene>
<dbReference type="OrthoDB" id="27601at2759"/>
<dbReference type="PANTHER" id="PTHR46064">
    <property type="entry name" value="QUEUINE TRNA-RIBOSYLTRANSFERASE ACCESSORY SUBUNIT 2"/>
    <property type="match status" value="1"/>
</dbReference>
<dbReference type="GO" id="GO:0046872">
    <property type="term" value="F:metal ion binding"/>
    <property type="evidence" value="ECO:0007669"/>
    <property type="project" value="UniProtKB-KW"/>
</dbReference>
<keyword evidence="1 5" id="KW-0963">Cytoplasm</keyword>
<feature type="region of interest" description="Disordered" evidence="6">
    <location>
        <begin position="405"/>
        <end position="469"/>
    </location>
</feature>
<reference evidence="8 9" key="1">
    <citation type="submission" date="2018-06" db="EMBL/GenBank/DDBJ databases">
        <title>Genome Sequence of the Brown Rot Fungal Pathogen Monilinia fructigena.</title>
        <authorList>
            <person name="Landi L."/>
            <person name="De Miccolis Angelini R.M."/>
            <person name="Pollastro S."/>
            <person name="Abate D."/>
            <person name="Faretra F."/>
            <person name="Romanazzi G."/>
        </authorList>
    </citation>
    <scope>NUCLEOTIDE SEQUENCE [LARGE SCALE GENOMIC DNA]</scope>
    <source>
        <strain evidence="8 9">Mfrg269</strain>
    </source>
</reference>
<accession>A0A395IQ46</accession>
<dbReference type="InterPro" id="IPR036511">
    <property type="entry name" value="TGT-like_sf"/>
</dbReference>
<feature type="binding site" evidence="5">
    <location>
        <position position="338"/>
    </location>
    <ligand>
        <name>Zn(2+)</name>
        <dbReference type="ChEBI" id="CHEBI:29105"/>
    </ligand>
</feature>
<evidence type="ECO:0000256" key="3">
    <source>
        <dbReference type="ARBA" id="ARBA00022723"/>
    </source>
</evidence>
<feature type="domain" description="tRNA-guanine(15) transglycosylase-like" evidence="7">
    <location>
        <begin position="28"/>
        <end position="399"/>
    </location>
</feature>
<dbReference type="GO" id="GO:0006400">
    <property type="term" value="P:tRNA modification"/>
    <property type="evidence" value="ECO:0007669"/>
    <property type="project" value="InterPro"/>
</dbReference>
<dbReference type="GO" id="GO:0008479">
    <property type="term" value="F:tRNA-guanosine(34) queuine transglycosylase activity"/>
    <property type="evidence" value="ECO:0007669"/>
    <property type="project" value="UniProtKB-UniRule"/>
</dbReference>
<dbReference type="EMBL" id="QKRW01000029">
    <property type="protein sequence ID" value="RAL61718.1"/>
    <property type="molecule type" value="Genomic_DNA"/>
</dbReference>
<dbReference type="Pfam" id="PF01702">
    <property type="entry name" value="TGT"/>
    <property type="match status" value="1"/>
</dbReference>
<keyword evidence="4 5" id="KW-0862">Zinc</keyword>
<dbReference type="Gene3D" id="3.20.20.105">
    <property type="entry name" value="Queuine tRNA-ribosyltransferase-like"/>
    <property type="match status" value="1"/>
</dbReference>
<evidence type="ECO:0000259" key="7">
    <source>
        <dbReference type="Pfam" id="PF01702"/>
    </source>
</evidence>
<keyword evidence="2 5" id="KW-0819">tRNA processing</keyword>
<organism evidence="8 9">
    <name type="scientific">Monilinia fructigena</name>
    <dbReference type="NCBI Taxonomy" id="38457"/>
    <lineage>
        <taxon>Eukaryota</taxon>
        <taxon>Fungi</taxon>
        <taxon>Dikarya</taxon>
        <taxon>Ascomycota</taxon>
        <taxon>Pezizomycotina</taxon>
        <taxon>Leotiomycetes</taxon>
        <taxon>Helotiales</taxon>
        <taxon>Sclerotiniaceae</taxon>
        <taxon>Monilinia</taxon>
    </lineage>
</organism>
<comment type="cofactor">
    <cofactor evidence="5">
        <name>Zn(2+)</name>
        <dbReference type="ChEBI" id="CHEBI:29105"/>
    </cofactor>
    <text evidence="5">Binds 1 zinc ion per subunit.</text>
</comment>
<evidence type="ECO:0000313" key="8">
    <source>
        <dbReference type="EMBL" id="RAL61718.1"/>
    </source>
</evidence>
<dbReference type="InterPro" id="IPR028592">
    <property type="entry name" value="QTRTD1"/>
</dbReference>
<comment type="subunit">
    <text evidence="5">Heterodimer of a catalytic subunit and an accessory subunit.</text>
</comment>
<dbReference type="GO" id="GO:0005737">
    <property type="term" value="C:cytoplasm"/>
    <property type="evidence" value="ECO:0007669"/>
    <property type="project" value="UniProtKB-SubCell"/>
</dbReference>
<dbReference type="AlphaFoldDB" id="A0A395IQ46"/>
<sequence>MAAINMASKNPTRLGFQILSTLDHNTSGPRLGRLTVEGRKDLETPDFIAISSRGVIPHMTPDVIAAHARVLGVHFALEDFIEKSNKTTISPILNCPGAEPPLHAFTALARSTISLLAPRRTPAVTAPNGNSNTAISVFTSTGFQPLSIKSYIESIETLRPDIAIALADVPYSTIAGAKRTAKMGDRSGQWLAQLLSDKAKEQPVFAPVLPIDHQNQWEYINYISDELVDEVSGLAFYDSNLLPDIPETTTMTSLPRLSLDEPSSPHQILRQISLGMDIFTIPFINFATDAGIALTFEFPSPIKLQSENGGGSVLPLGIDMWTSAHSTSLLPLAESCKCYACTSHHRAFIQHLLSAKEMLGWVLLQVHNHYVLSEFFTSIRKSIKEGKFEKDCEEFARIYDSELPEKSGQGPRIRGYQYKSESGGERKKNKAAWNNLGADPKGTGSEVALVPDENSKELEEKGFAEKLEN</sequence>
<dbReference type="Proteomes" id="UP000249056">
    <property type="component" value="Unassembled WGS sequence"/>
</dbReference>
<dbReference type="InterPro" id="IPR050852">
    <property type="entry name" value="Queuine_tRNA-ribosyltrfase"/>
</dbReference>
<dbReference type="PANTHER" id="PTHR46064:SF1">
    <property type="entry name" value="QUEUINE TRNA-RIBOSYLTRANSFERASE ACCESSORY SUBUNIT 2"/>
    <property type="match status" value="1"/>
</dbReference>
<comment type="caution">
    <text evidence="8">The sequence shown here is derived from an EMBL/GenBank/DDBJ whole genome shotgun (WGS) entry which is preliminary data.</text>
</comment>
<feature type="binding site" evidence="5">
    <location>
        <position position="367"/>
    </location>
    <ligand>
        <name>Zn(2+)</name>
        <dbReference type="ChEBI" id="CHEBI:29105"/>
    </ligand>
</feature>
<name>A0A395IQ46_9HELO</name>
<proteinExistence type="inferred from homology"/>
<dbReference type="InterPro" id="IPR002616">
    <property type="entry name" value="tRNA_ribo_trans-like"/>
</dbReference>
<evidence type="ECO:0000256" key="5">
    <source>
        <dbReference type="HAMAP-Rule" id="MF_03043"/>
    </source>
</evidence>
<feature type="binding site" evidence="5">
    <location>
        <position position="336"/>
    </location>
    <ligand>
        <name>Zn(2+)</name>
        <dbReference type="ChEBI" id="CHEBI:29105"/>
    </ligand>
</feature>
<evidence type="ECO:0000313" key="9">
    <source>
        <dbReference type="Proteomes" id="UP000249056"/>
    </source>
</evidence>
<comment type="function">
    <text evidence="5">Non-catalytic subunit of the queuine tRNA-ribosyltransferase (TGT) that catalyzes the base-exchange of a guanine (G) residue with queuine (Q) at position 34 (anticodon wobble position) in tRNAs with GU(N) anticodons (tRNA-Asp, -Asn, -His and -Tyr), resulting in the hypermodified nucleoside queuosine (7-(((4,5-cis-dihydroxy-2-cyclopenten-1-yl)amino)methyl)-7-deazaguanosine).</text>
</comment>
<comment type="similarity">
    <text evidence="5">Belongs to the queuine tRNA-ribosyltransferase family. QTRT2 subfamily.</text>
</comment>
<dbReference type="SUPFAM" id="SSF51713">
    <property type="entry name" value="tRNA-guanine transglycosylase"/>
    <property type="match status" value="1"/>
</dbReference>
<keyword evidence="3 5" id="KW-0479">Metal-binding</keyword>
<feature type="compositionally biased region" description="Basic and acidic residues" evidence="6">
    <location>
        <begin position="453"/>
        <end position="469"/>
    </location>
</feature>
<dbReference type="NCBIfam" id="TIGR00449">
    <property type="entry name" value="tgt_general"/>
    <property type="match status" value="1"/>
</dbReference>
<evidence type="ECO:0000256" key="6">
    <source>
        <dbReference type="SAM" id="MobiDB-lite"/>
    </source>
</evidence>
<feature type="binding site" evidence="5">
    <location>
        <position position="341"/>
    </location>
    <ligand>
        <name>Zn(2+)</name>
        <dbReference type="ChEBI" id="CHEBI:29105"/>
    </ligand>
</feature>
<keyword evidence="9" id="KW-1185">Reference proteome</keyword>
<evidence type="ECO:0000256" key="1">
    <source>
        <dbReference type="ARBA" id="ARBA00022490"/>
    </source>
</evidence>
<comment type="subcellular location">
    <subcellularLocation>
        <location evidence="5">Cytoplasm</location>
    </subcellularLocation>
</comment>